<sequence>YLLQNNFQVLWGKLQALLPKLQKVFVSATISDTLQKFSATYLHKPVFVSSENTAKYSLPPTLNQTYTVIGPKMRLSLLMALLAENNQKRQLVFVESKAVCNFLNEIFLRVQAQFKILHQNIIVLHGGVENRPQLFQDFLQKGGILMVTDVAARGLNLGDELSGVDLVIQYEMPNSIEQYVHRAGRSGRMGQPGKSILIMQPNEVEFLDLLVKETGQALQYKPADAIGQNVLGVDNPIRLFEKIQAFVEEQTVMIKELAIQAYQTYTAGYKIKDKQIQHCFDFKQLHLGHVAKSFGLSDPPSKLAMQSARGKELLNKRRDDEKQSEKTKSEVRKQQKKKETRGFK</sequence>
<proteinExistence type="inferred from homology"/>
<comment type="catalytic activity">
    <reaction evidence="6">
        <text>ATP + H2O = ADP + phosphate + H(+)</text>
        <dbReference type="Rhea" id="RHEA:13065"/>
        <dbReference type="ChEBI" id="CHEBI:15377"/>
        <dbReference type="ChEBI" id="CHEBI:15378"/>
        <dbReference type="ChEBI" id="CHEBI:30616"/>
        <dbReference type="ChEBI" id="CHEBI:43474"/>
        <dbReference type="ChEBI" id="CHEBI:456216"/>
        <dbReference type="EC" id="3.6.4.13"/>
    </reaction>
</comment>
<dbReference type="InterPro" id="IPR001650">
    <property type="entry name" value="Helicase_C-like"/>
</dbReference>
<dbReference type="EC" id="3.6.4.13" evidence="6"/>
<keyword evidence="2 6" id="KW-0378">Hydrolase</keyword>
<dbReference type="GO" id="GO:0016787">
    <property type="term" value="F:hydrolase activity"/>
    <property type="evidence" value="ECO:0007669"/>
    <property type="project" value="UniProtKB-KW"/>
</dbReference>
<evidence type="ECO:0000256" key="4">
    <source>
        <dbReference type="ARBA" id="ARBA00022840"/>
    </source>
</evidence>
<evidence type="ECO:0000256" key="5">
    <source>
        <dbReference type="ARBA" id="ARBA00022884"/>
    </source>
</evidence>
<dbReference type="Gene3D" id="3.40.50.300">
    <property type="entry name" value="P-loop containing nucleotide triphosphate hydrolases"/>
    <property type="match status" value="1"/>
</dbReference>
<evidence type="ECO:0000256" key="1">
    <source>
        <dbReference type="ARBA" id="ARBA00022741"/>
    </source>
</evidence>
<feature type="compositionally biased region" description="Basic and acidic residues" evidence="7">
    <location>
        <begin position="309"/>
        <end position="333"/>
    </location>
</feature>
<dbReference type="SUPFAM" id="SSF52540">
    <property type="entry name" value="P-loop containing nucleoside triphosphate hydrolases"/>
    <property type="match status" value="1"/>
</dbReference>
<comment type="domain">
    <text evidence="6">The Q motif is unique to and characteristic of the DEAD box family of RNA helicases and controls ATP binding and hydrolysis.</text>
</comment>
<evidence type="ECO:0000256" key="7">
    <source>
        <dbReference type="SAM" id="MobiDB-lite"/>
    </source>
</evidence>
<keyword evidence="5 6" id="KW-0694">RNA-binding</keyword>
<feature type="non-terminal residue" evidence="9">
    <location>
        <position position="1"/>
    </location>
</feature>
<gene>
    <name evidence="9" type="ORF">TPC1_17040</name>
</gene>
<dbReference type="AlphaFoldDB" id="A0A146K738"/>
<feature type="domain" description="Helicase C-terminal" evidence="8">
    <location>
        <begin position="76"/>
        <end position="231"/>
    </location>
</feature>
<evidence type="ECO:0000259" key="8">
    <source>
        <dbReference type="PROSITE" id="PS51194"/>
    </source>
</evidence>
<feature type="region of interest" description="Disordered" evidence="7">
    <location>
        <begin position="301"/>
        <end position="344"/>
    </location>
</feature>
<dbReference type="PROSITE" id="PS51194">
    <property type="entry name" value="HELICASE_CTER"/>
    <property type="match status" value="1"/>
</dbReference>
<keyword evidence="1 6" id="KW-0547">Nucleotide-binding</keyword>
<evidence type="ECO:0000256" key="3">
    <source>
        <dbReference type="ARBA" id="ARBA00022806"/>
    </source>
</evidence>
<dbReference type="Pfam" id="PF13959">
    <property type="entry name" value="CTE_SPB4"/>
    <property type="match status" value="1"/>
</dbReference>
<dbReference type="EMBL" id="GDID01005235">
    <property type="protein sequence ID" value="JAP91371.1"/>
    <property type="molecule type" value="Transcribed_RNA"/>
</dbReference>
<evidence type="ECO:0000256" key="2">
    <source>
        <dbReference type="ARBA" id="ARBA00022801"/>
    </source>
</evidence>
<dbReference type="PANTHER" id="PTHR24031">
    <property type="entry name" value="RNA HELICASE"/>
    <property type="match status" value="1"/>
</dbReference>
<keyword evidence="3 6" id="KW-0347">Helicase</keyword>
<dbReference type="SMART" id="SM00490">
    <property type="entry name" value="HELICc"/>
    <property type="match status" value="1"/>
</dbReference>
<organism evidence="9">
    <name type="scientific">Trepomonas sp. PC1</name>
    <dbReference type="NCBI Taxonomy" id="1076344"/>
    <lineage>
        <taxon>Eukaryota</taxon>
        <taxon>Metamonada</taxon>
        <taxon>Diplomonadida</taxon>
        <taxon>Hexamitidae</taxon>
        <taxon>Hexamitinae</taxon>
        <taxon>Trepomonas</taxon>
    </lineage>
</organism>
<dbReference type="SMART" id="SM01178">
    <property type="entry name" value="DUF4217"/>
    <property type="match status" value="1"/>
</dbReference>
<dbReference type="InterPro" id="IPR025313">
    <property type="entry name" value="SPB4-like_CTE"/>
</dbReference>
<comment type="similarity">
    <text evidence="6">Belongs to the DEAD box helicase family.</text>
</comment>
<dbReference type="CDD" id="cd18787">
    <property type="entry name" value="SF2_C_DEAD"/>
    <property type="match status" value="1"/>
</dbReference>
<protein>
    <recommendedName>
        <fullName evidence="6">ATP-dependent RNA helicase</fullName>
        <ecNumber evidence="6">3.6.4.13</ecNumber>
    </recommendedName>
</protein>
<evidence type="ECO:0000313" key="9">
    <source>
        <dbReference type="EMBL" id="JAP91371.1"/>
    </source>
</evidence>
<dbReference type="GO" id="GO:0003724">
    <property type="term" value="F:RNA helicase activity"/>
    <property type="evidence" value="ECO:0007669"/>
    <property type="project" value="UniProtKB-EC"/>
</dbReference>
<reference evidence="9" key="1">
    <citation type="submission" date="2015-07" db="EMBL/GenBank/DDBJ databases">
        <title>Adaptation to a free-living lifestyle via gene acquisitions in the diplomonad Trepomonas sp. PC1.</title>
        <authorList>
            <person name="Xu F."/>
            <person name="Jerlstrom-Hultqvist J."/>
            <person name="Kolisko M."/>
            <person name="Simpson A.G.B."/>
            <person name="Roger A.J."/>
            <person name="Svard S.G."/>
            <person name="Andersson J.O."/>
        </authorList>
    </citation>
    <scope>NUCLEOTIDE SEQUENCE</scope>
    <source>
        <strain evidence="9">PC1</strain>
    </source>
</reference>
<dbReference type="InterPro" id="IPR027417">
    <property type="entry name" value="P-loop_NTPase"/>
</dbReference>
<feature type="compositionally biased region" description="Basic residues" evidence="7">
    <location>
        <begin position="334"/>
        <end position="344"/>
    </location>
</feature>
<dbReference type="Pfam" id="PF00271">
    <property type="entry name" value="Helicase_C"/>
    <property type="match status" value="1"/>
</dbReference>
<evidence type="ECO:0000256" key="6">
    <source>
        <dbReference type="RuleBase" id="RU365068"/>
    </source>
</evidence>
<dbReference type="GO" id="GO:0005524">
    <property type="term" value="F:ATP binding"/>
    <property type="evidence" value="ECO:0007669"/>
    <property type="project" value="UniProtKB-UniRule"/>
</dbReference>
<accession>A0A146K738</accession>
<name>A0A146K738_9EUKA</name>
<dbReference type="GO" id="GO:0003723">
    <property type="term" value="F:RNA binding"/>
    <property type="evidence" value="ECO:0007669"/>
    <property type="project" value="UniProtKB-UniRule"/>
</dbReference>
<keyword evidence="4 6" id="KW-0067">ATP-binding</keyword>
<comment type="function">
    <text evidence="6">RNA helicase.</text>
</comment>